<dbReference type="InterPro" id="IPR010640">
    <property type="entry name" value="Low_temperature_requirement_A"/>
</dbReference>
<comment type="caution">
    <text evidence="2">The sequence shown here is derived from an EMBL/GenBank/DDBJ whole genome shotgun (WGS) entry which is preliminary data.</text>
</comment>
<dbReference type="PANTHER" id="PTHR36840">
    <property type="entry name" value="BLL5714 PROTEIN"/>
    <property type="match status" value="1"/>
</dbReference>
<feature type="transmembrane region" description="Helical" evidence="1">
    <location>
        <begin position="59"/>
        <end position="77"/>
    </location>
</feature>
<keyword evidence="3" id="KW-1185">Reference proteome</keyword>
<feature type="transmembrane region" description="Helical" evidence="1">
    <location>
        <begin position="196"/>
        <end position="216"/>
    </location>
</feature>
<organism evidence="2 3">
    <name type="scientific">Deinococcus oregonensis</name>
    <dbReference type="NCBI Taxonomy" id="1805970"/>
    <lineage>
        <taxon>Bacteria</taxon>
        <taxon>Thermotogati</taxon>
        <taxon>Deinococcota</taxon>
        <taxon>Deinococci</taxon>
        <taxon>Deinococcales</taxon>
        <taxon>Deinococcaceae</taxon>
        <taxon>Deinococcus</taxon>
    </lineage>
</organism>
<feature type="transmembrane region" description="Helical" evidence="1">
    <location>
        <begin position="167"/>
        <end position="184"/>
    </location>
</feature>
<feature type="transmembrane region" description="Helical" evidence="1">
    <location>
        <begin position="113"/>
        <end position="130"/>
    </location>
</feature>
<gene>
    <name evidence="2" type="ORF">ACFFLM_09460</name>
</gene>
<feature type="transmembrane region" description="Helical" evidence="1">
    <location>
        <begin position="228"/>
        <end position="247"/>
    </location>
</feature>
<dbReference type="PANTHER" id="PTHR36840:SF1">
    <property type="entry name" value="BLL5714 PROTEIN"/>
    <property type="match status" value="1"/>
</dbReference>
<protein>
    <submittedName>
        <fullName evidence="2">Low temperature requirement protein A</fullName>
    </submittedName>
</protein>
<keyword evidence="1" id="KW-0472">Membrane</keyword>
<feature type="transmembrane region" description="Helical" evidence="1">
    <location>
        <begin position="306"/>
        <end position="325"/>
    </location>
</feature>
<feature type="transmembrane region" description="Helical" evidence="1">
    <location>
        <begin position="274"/>
        <end position="294"/>
    </location>
</feature>
<keyword evidence="1" id="KW-1133">Transmembrane helix</keyword>
<reference evidence="2 3" key="1">
    <citation type="submission" date="2024-09" db="EMBL/GenBank/DDBJ databases">
        <authorList>
            <person name="Sun Q."/>
            <person name="Mori K."/>
        </authorList>
    </citation>
    <scope>NUCLEOTIDE SEQUENCE [LARGE SCALE GENOMIC DNA]</scope>
    <source>
        <strain evidence="2 3">JCM 13503</strain>
    </source>
</reference>
<sequence length="382" mass="41274">MTTPSLPPATLAAPVETGAPVQRVGTIELFFDLVFVFALTQLTSLVAHPHGLADYGKALLVFMTLMWIYDGYVWLGGNVEFGGERQRRLIFVAMGGFFVMALSIPTVFDGGGLPYALGLLTVTSIHALMFQKAQNSSAQAIWQIAPYNFGAALLVLAAAFVHPPSDWPLWVAAVATLLSSTFLGRERRFQLSPRHFVERHGLIIIIALGESIVAVGGGVGELALTGPLLGYGVLALMLSALLWWTYFHRDDARAEHIFLHANPKERSRMAITGYGYGHFAMVCGIILIAAGLKVGVAHPTGHPDGIGIWNLTFGVSLYLLGDVIYRRSLGIGPGWVRLILAAVLLLTIPVGLMYGALPHLLLCVLLLTSLLWVEAARDPLDN</sequence>
<name>A0ABV6AZV8_9DEIO</name>
<evidence type="ECO:0000313" key="2">
    <source>
        <dbReference type="EMBL" id="MFB9992186.1"/>
    </source>
</evidence>
<dbReference type="RefSeq" id="WP_380008600.1">
    <property type="nucleotide sequence ID" value="NZ_JBHLYR010000031.1"/>
</dbReference>
<evidence type="ECO:0000256" key="1">
    <source>
        <dbReference type="SAM" id="Phobius"/>
    </source>
</evidence>
<feature type="transmembrane region" description="Helical" evidence="1">
    <location>
        <begin position="89"/>
        <end position="107"/>
    </location>
</feature>
<dbReference type="EMBL" id="JBHLYR010000031">
    <property type="protein sequence ID" value="MFB9992186.1"/>
    <property type="molecule type" value="Genomic_DNA"/>
</dbReference>
<dbReference type="Pfam" id="PF06772">
    <property type="entry name" value="LtrA"/>
    <property type="match status" value="1"/>
</dbReference>
<evidence type="ECO:0000313" key="3">
    <source>
        <dbReference type="Proteomes" id="UP001589733"/>
    </source>
</evidence>
<proteinExistence type="predicted"/>
<feature type="transmembrane region" description="Helical" evidence="1">
    <location>
        <begin position="142"/>
        <end position="161"/>
    </location>
</feature>
<accession>A0ABV6AZV8</accession>
<dbReference type="Proteomes" id="UP001589733">
    <property type="component" value="Unassembled WGS sequence"/>
</dbReference>
<keyword evidence="1" id="KW-0812">Transmembrane</keyword>
<feature type="transmembrane region" description="Helical" evidence="1">
    <location>
        <begin position="334"/>
        <end position="353"/>
    </location>
</feature>